<proteinExistence type="predicted"/>
<dbReference type="STRING" id="1424661.SAMN05216281_12127"/>
<evidence type="ECO:0000313" key="1">
    <source>
        <dbReference type="EMBL" id="TFB87794.1"/>
    </source>
</evidence>
<dbReference type="RefSeq" id="WP_092112147.1">
    <property type="nucleotide sequence ID" value="NZ_FOCN01000021.1"/>
</dbReference>
<dbReference type="Gene3D" id="3.40.50.1110">
    <property type="entry name" value="SGNH hydrolase"/>
    <property type="match status" value="1"/>
</dbReference>
<dbReference type="Proteomes" id="UP000297654">
    <property type="component" value="Unassembled WGS sequence"/>
</dbReference>
<keyword evidence="2" id="KW-1185">Reference proteome</keyword>
<dbReference type="EMBL" id="SOFF01000032">
    <property type="protein sequence ID" value="TFB87794.1"/>
    <property type="molecule type" value="Genomic_DNA"/>
</dbReference>
<protein>
    <submittedName>
        <fullName evidence="1">SGNH/GDSL hydrolase family protein</fullName>
    </submittedName>
</protein>
<keyword evidence="1" id="KW-0378">Hydrolase</keyword>
<dbReference type="SUPFAM" id="SSF52266">
    <property type="entry name" value="SGNH hydrolase"/>
    <property type="match status" value="1"/>
</dbReference>
<dbReference type="InterPro" id="IPR036514">
    <property type="entry name" value="SGNH_hydro_sf"/>
</dbReference>
<comment type="caution">
    <text evidence="1">The sequence shown here is derived from an EMBL/GenBank/DDBJ whole genome shotgun (WGS) entry which is preliminary data.</text>
</comment>
<dbReference type="CDD" id="cd01836">
    <property type="entry name" value="FeeA_FeeB_like"/>
    <property type="match status" value="1"/>
</dbReference>
<accession>A0A1H8KTW9</accession>
<dbReference type="GO" id="GO:0016787">
    <property type="term" value="F:hydrolase activity"/>
    <property type="evidence" value="ECO:0007669"/>
    <property type="project" value="UniProtKB-KW"/>
</dbReference>
<dbReference type="OrthoDB" id="9151676at2"/>
<evidence type="ECO:0000313" key="2">
    <source>
        <dbReference type="Proteomes" id="UP000297654"/>
    </source>
</evidence>
<name>A0A1H8KTW9_9MICO</name>
<gene>
    <name evidence="1" type="ORF">E3O10_13435</name>
</gene>
<sequence length="263" mass="28353">MQGLNRLLIVGIMRAWMGFIRQDSASIPRPTDLPQAHSPGGDSDRVLIVGGGPASGWGVSSHDLALPGSLARALSARTGRGADVTLAADPFGILEKLPDLLIGHDLSQVHAVVIFVGVNDAVNLTSEKSWEQNMGLLLRALERETLDGTYVYVMDIQPIRTIPAFDSLLGSVANAHARHLTVRTERVCRAVPRSVYLPLTENAFLVFGRYQNSTDYRLWGEFLAAEMAERLDLARDRLGSSGVASVSIGHEAQDNGESTVTGN</sequence>
<dbReference type="AlphaFoldDB" id="A0A1H8KTW9"/>
<organism evidence="1 2">
    <name type="scientific">Cryobacterium luteum</name>
    <dbReference type="NCBI Taxonomy" id="1424661"/>
    <lineage>
        <taxon>Bacteria</taxon>
        <taxon>Bacillati</taxon>
        <taxon>Actinomycetota</taxon>
        <taxon>Actinomycetes</taxon>
        <taxon>Micrococcales</taxon>
        <taxon>Microbacteriaceae</taxon>
        <taxon>Cryobacterium</taxon>
    </lineage>
</organism>
<reference evidence="1 2" key="1">
    <citation type="submission" date="2019-03" db="EMBL/GenBank/DDBJ databases">
        <title>Genomics of glacier-inhabiting Cryobacterium strains.</title>
        <authorList>
            <person name="Liu Q."/>
            <person name="Xin Y.-H."/>
        </authorList>
    </citation>
    <scope>NUCLEOTIDE SEQUENCE [LARGE SCALE GENOMIC DNA]</scope>
    <source>
        <strain evidence="1 2">Hh15</strain>
    </source>
</reference>